<keyword evidence="2" id="KW-0472">Membrane</keyword>
<dbReference type="RefSeq" id="WP_074521989.1">
    <property type="nucleotide sequence ID" value="NZ_FNHZ01000006.1"/>
</dbReference>
<dbReference type="OrthoDB" id="1935355at2"/>
<dbReference type="AlphaFoldDB" id="A0A1G9YX52"/>
<keyword evidence="2" id="KW-1133">Transmembrane helix</keyword>
<keyword evidence="4" id="KW-1185">Reference proteome</keyword>
<evidence type="ECO:0000313" key="3">
    <source>
        <dbReference type="EMBL" id="SDN13467.1"/>
    </source>
</evidence>
<sequence length="364" mass="42081">MADQNILNGGLEILEQIISDVTEYNDNREELDELNESIKALSREVNTAEKNIQTEVTSRVKEGSASINASYDKLVGARKNKLKKAQSKRDQAKMAGVKERIAAETQDLKTENRELKRQIEKAFAQEKVSLFCNSRLFLALFNSKTMLDYVIFVACVAIVFGLIPFGIYISPVIDDIFLVLYTFVVALIVILIYKKVNSGIMVNHRELITQAQEVKNLIKINEFKIEKIRHSIKKDKNEEMYGLESYDEKIEAINNEIIRIESEREAACDEFEQKTKTNIISEIEGRYTGKIEENKNLLASKKKEREVLEKKLTDQKMFISNNYESYLGREFIDDEDKLFELAEMMKEYEFDTIGQAISEFKELR</sequence>
<accession>A0A1G9YX52</accession>
<keyword evidence="2" id="KW-0812">Transmembrane</keyword>
<reference evidence="4" key="1">
    <citation type="submission" date="2016-10" db="EMBL/GenBank/DDBJ databases">
        <authorList>
            <person name="Varghese N."/>
            <person name="Submissions S."/>
        </authorList>
    </citation>
    <scope>NUCLEOTIDE SEQUENCE [LARGE SCALE GENOMIC DNA]</scope>
    <source>
        <strain evidence="4">M83</strain>
    </source>
</reference>
<organism evidence="3 4">
    <name type="scientific">Lachnospira pectinoschiza</name>
    <dbReference type="NCBI Taxonomy" id="28052"/>
    <lineage>
        <taxon>Bacteria</taxon>
        <taxon>Bacillati</taxon>
        <taxon>Bacillota</taxon>
        <taxon>Clostridia</taxon>
        <taxon>Lachnospirales</taxon>
        <taxon>Lachnospiraceae</taxon>
        <taxon>Lachnospira</taxon>
    </lineage>
</organism>
<name>A0A1G9YX52_9FIRM</name>
<evidence type="ECO:0000313" key="4">
    <source>
        <dbReference type="Proteomes" id="UP000187651"/>
    </source>
</evidence>
<evidence type="ECO:0000256" key="2">
    <source>
        <dbReference type="SAM" id="Phobius"/>
    </source>
</evidence>
<feature type="coiled-coil region" evidence="1">
    <location>
        <begin position="94"/>
        <end position="125"/>
    </location>
</feature>
<protein>
    <recommendedName>
        <fullName evidence="5">ATPase involved in DNA repair</fullName>
    </recommendedName>
</protein>
<dbReference type="Proteomes" id="UP000187651">
    <property type="component" value="Unassembled WGS sequence"/>
</dbReference>
<evidence type="ECO:0000256" key="1">
    <source>
        <dbReference type="SAM" id="Coils"/>
    </source>
</evidence>
<evidence type="ECO:0008006" key="5">
    <source>
        <dbReference type="Google" id="ProtNLM"/>
    </source>
</evidence>
<gene>
    <name evidence="3" type="ORF">SAMN05216544_1971</name>
</gene>
<feature type="coiled-coil region" evidence="1">
    <location>
        <begin position="14"/>
        <end position="51"/>
    </location>
</feature>
<dbReference type="EMBL" id="FNHZ01000006">
    <property type="protein sequence ID" value="SDN13467.1"/>
    <property type="molecule type" value="Genomic_DNA"/>
</dbReference>
<feature type="transmembrane region" description="Helical" evidence="2">
    <location>
        <begin position="176"/>
        <end position="193"/>
    </location>
</feature>
<feature type="transmembrane region" description="Helical" evidence="2">
    <location>
        <begin position="149"/>
        <end position="170"/>
    </location>
</feature>
<feature type="coiled-coil region" evidence="1">
    <location>
        <begin position="243"/>
        <end position="311"/>
    </location>
</feature>
<keyword evidence="1" id="KW-0175">Coiled coil</keyword>
<proteinExistence type="predicted"/>